<feature type="compositionally biased region" description="Polar residues" evidence="10">
    <location>
        <begin position="75"/>
        <end position="86"/>
    </location>
</feature>
<evidence type="ECO:0000256" key="2">
    <source>
        <dbReference type="ARBA" id="ARBA00022448"/>
    </source>
</evidence>
<feature type="transmembrane region" description="Helical" evidence="9">
    <location>
        <begin position="302"/>
        <end position="319"/>
    </location>
</feature>
<dbReference type="EMBL" id="CAIIXF020000008">
    <property type="protein sequence ID" value="CAH1792898.1"/>
    <property type="molecule type" value="Genomic_DNA"/>
</dbReference>
<evidence type="ECO:0000256" key="3">
    <source>
        <dbReference type="ARBA" id="ARBA00022692"/>
    </source>
</evidence>
<keyword evidence="5 9" id="KW-0653">Protein transport</keyword>
<keyword evidence="12" id="KW-1185">Reference proteome</keyword>
<evidence type="ECO:0000256" key="9">
    <source>
        <dbReference type="RuleBase" id="RU368073"/>
    </source>
</evidence>
<dbReference type="PANTHER" id="PTHR14083">
    <property type="entry name" value="YIP1 INTERACTING FACTOR HOMOLOG YIF1 PROTEIN"/>
    <property type="match status" value="1"/>
</dbReference>
<evidence type="ECO:0000313" key="12">
    <source>
        <dbReference type="Proteomes" id="UP000749559"/>
    </source>
</evidence>
<evidence type="ECO:0000256" key="6">
    <source>
        <dbReference type="ARBA" id="ARBA00022989"/>
    </source>
</evidence>
<keyword evidence="4 9" id="KW-0256">Endoplasmic reticulum</keyword>
<evidence type="ECO:0000313" key="11">
    <source>
        <dbReference type="EMBL" id="CAH1792898.1"/>
    </source>
</evidence>
<proteinExistence type="inferred from homology"/>
<dbReference type="GO" id="GO:0000139">
    <property type="term" value="C:Golgi membrane"/>
    <property type="evidence" value="ECO:0007669"/>
    <property type="project" value="UniProtKB-SubCell"/>
</dbReference>
<feature type="region of interest" description="Disordered" evidence="10">
    <location>
        <begin position="1"/>
        <end position="86"/>
    </location>
</feature>
<feature type="transmembrane region" description="Helical" evidence="9">
    <location>
        <begin position="262"/>
        <end position="281"/>
    </location>
</feature>
<keyword evidence="7 9" id="KW-0333">Golgi apparatus</keyword>
<reference evidence="11" key="1">
    <citation type="submission" date="2022-03" db="EMBL/GenBank/DDBJ databases">
        <authorList>
            <person name="Martin C."/>
        </authorList>
    </citation>
    <scope>NUCLEOTIDE SEQUENCE</scope>
</reference>
<evidence type="ECO:0000256" key="10">
    <source>
        <dbReference type="SAM" id="MobiDB-lite"/>
    </source>
</evidence>
<accession>A0A8S4PF82</accession>
<sequence length="333" mass="37051">MDAPSGFRNPGSTGGGGKPSRIRGKKISPNQNPQLFDDTSQQPPYGGQQQQYPPPGSQAPPQGFDQSAGFGSPTHGMSQPFAPQNLMSDPMANMAVQYGQNFAGQGKEYVQQNLEKYMSKSRLKYYFAVDTSYVGKKIALLLFPFTHSDWSIKYSQDEPVAPRYEINAPDLYIPVMAFVTYILLAGFILGTQDKFAPEELGMQASSALVWLIIEILVILFTLYIMNVSTDLKYLDLLAFCGYKYVGMICSLIAGLFFHSGGYYLVLIYCSCTIVFFLIRTLKVQVLPHSDPDSLATGNKRRTYILLFIAGIQPIFMWWLTGHLTGFNVNGLKI</sequence>
<comment type="similarity">
    <text evidence="1 9">Belongs to the YIF1 family.</text>
</comment>
<evidence type="ECO:0000256" key="1">
    <source>
        <dbReference type="ARBA" id="ARBA00009727"/>
    </source>
</evidence>
<organism evidence="11 12">
    <name type="scientific">Owenia fusiformis</name>
    <name type="common">Polychaete worm</name>
    <dbReference type="NCBI Taxonomy" id="6347"/>
    <lineage>
        <taxon>Eukaryota</taxon>
        <taxon>Metazoa</taxon>
        <taxon>Spiralia</taxon>
        <taxon>Lophotrochozoa</taxon>
        <taxon>Annelida</taxon>
        <taxon>Polychaeta</taxon>
        <taxon>Sedentaria</taxon>
        <taxon>Canalipalpata</taxon>
        <taxon>Sabellida</taxon>
        <taxon>Oweniida</taxon>
        <taxon>Oweniidae</taxon>
        <taxon>Owenia</taxon>
    </lineage>
</organism>
<keyword evidence="3 9" id="KW-0812">Transmembrane</keyword>
<evidence type="ECO:0000256" key="8">
    <source>
        <dbReference type="ARBA" id="ARBA00023136"/>
    </source>
</evidence>
<feature type="transmembrane region" description="Helical" evidence="9">
    <location>
        <begin position="236"/>
        <end position="256"/>
    </location>
</feature>
<feature type="transmembrane region" description="Helical" evidence="9">
    <location>
        <begin position="171"/>
        <end position="190"/>
    </location>
</feature>
<dbReference type="GO" id="GO:0006888">
    <property type="term" value="P:endoplasmic reticulum to Golgi vesicle-mediated transport"/>
    <property type="evidence" value="ECO:0007669"/>
    <property type="project" value="UniProtKB-UniRule"/>
</dbReference>
<evidence type="ECO:0000256" key="4">
    <source>
        <dbReference type="ARBA" id="ARBA00022824"/>
    </source>
</evidence>
<dbReference type="OrthoDB" id="337750at2759"/>
<dbReference type="GO" id="GO:0005793">
    <property type="term" value="C:endoplasmic reticulum-Golgi intermediate compartment"/>
    <property type="evidence" value="ECO:0007669"/>
    <property type="project" value="UniProtKB-UniRule"/>
</dbReference>
<keyword evidence="6 9" id="KW-1133">Transmembrane helix</keyword>
<comment type="subcellular location">
    <subcellularLocation>
        <location evidence="9">Endoplasmic reticulum membrane</location>
        <topology evidence="9">Multi-pass membrane protein</topology>
    </subcellularLocation>
    <subcellularLocation>
        <location evidence="9">Golgi apparatus membrane</location>
        <topology evidence="9">Multi-pass membrane protein</topology>
    </subcellularLocation>
</comment>
<comment type="function">
    <text evidence="9">Has a role in transport between endoplasmic reticulum and Golgi.</text>
</comment>
<name>A0A8S4PF82_OWEFU</name>
<dbReference type="GO" id="GO:0030134">
    <property type="term" value="C:COPII-coated ER to Golgi transport vesicle"/>
    <property type="evidence" value="ECO:0007669"/>
    <property type="project" value="TreeGrafter"/>
</dbReference>
<gene>
    <name evidence="11" type="ORF">OFUS_LOCUS17817</name>
</gene>
<dbReference type="AlphaFoldDB" id="A0A8S4PF82"/>
<dbReference type="PANTHER" id="PTHR14083:SF0">
    <property type="entry name" value="YIP1D-INTERACTING FACTOR 1, ISOFORM C"/>
    <property type="match status" value="1"/>
</dbReference>
<dbReference type="Proteomes" id="UP000749559">
    <property type="component" value="Unassembled WGS sequence"/>
</dbReference>
<feature type="transmembrane region" description="Helical" evidence="9">
    <location>
        <begin position="202"/>
        <end position="224"/>
    </location>
</feature>
<feature type="compositionally biased region" description="Polar residues" evidence="10">
    <location>
        <begin position="28"/>
        <end position="39"/>
    </location>
</feature>
<evidence type="ECO:0000256" key="5">
    <source>
        <dbReference type="ARBA" id="ARBA00022927"/>
    </source>
</evidence>
<evidence type="ECO:0000256" key="7">
    <source>
        <dbReference type="ARBA" id="ARBA00023034"/>
    </source>
</evidence>
<keyword evidence="8 9" id="KW-0472">Membrane</keyword>
<comment type="caution">
    <text evidence="11">The sequence shown here is derived from an EMBL/GenBank/DDBJ whole genome shotgun (WGS) entry which is preliminary data.</text>
</comment>
<dbReference type="Pfam" id="PF03878">
    <property type="entry name" value="YIF1"/>
    <property type="match status" value="1"/>
</dbReference>
<dbReference type="GO" id="GO:0015031">
    <property type="term" value="P:protein transport"/>
    <property type="evidence" value="ECO:0007669"/>
    <property type="project" value="UniProtKB-KW"/>
</dbReference>
<protein>
    <recommendedName>
        <fullName evidence="9">Protein YIF1</fullName>
    </recommendedName>
</protein>
<keyword evidence="2 9" id="KW-0813">Transport</keyword>
<feature type="compositionally biased region" description="Low complexity" evidence="10">
    <location>
        <begin position="40"/>
        <end position="51"/>
    </location>
</feature>
<dbReference type="GO" id="GO:0005789">
    <property type="term" value="C:endoplasmic reticulum membrane"/>
    <property type="evidence" value="ECO:0007669"/>
    <property type="project" value="UniProtKB-SubCell"/>
</dbReference>
<dbReference type="InterPro" id="IPR005578">
    <property type="entry name" value="Yif1_fam"/>
</dbReference>